<keyword evidence="6" id="KW-0449">Lipoprotein</keyword>
<evidence type="ECO:0000313" key="8">
    <source>
        <dbReference type="EMBL" id="QFI53266.1"/>
    </source>
</evidence>
<dbReference type="PROSITE" id="PS51257">
    <property type="entry name" value="PROKAR_LIPOPROTEIN"/>
    <property type="match status" value="1"/>
</dbReference>
<name>A0A5J6WQB8_9GAMM</name>
<dbReference type="InterPro" id="IPR032831">
    <property type="entry name" value="LptM_cons"/>
</dbReference>
<dbReference type="NCBIfam" id="NF047847">
    <property type="entry name" value="SS_mature_LptM"/>
    <property type="match status" value="1"/>
</dbReference>
<keyword evidence="4" id="KW-0564">Palmitate</keyword>
<feature type="compositionally biased region" description="Polar residues" evidence="7">
    <location>
        <begin position="49"/>
        <end position="60"/>
    </location>
</feature>
<evidence type="ECO:0008006" key="10">
    <source>
        <dbReference type="Google" id="ProtNLM"/>
    </source>
</evidence>
<evidence type="ECO:0000256" key="2">
    <source>
        <dbReference type="ARBA" id="ARBA00022729"/>
    </source>
</evidence>
<dbReference type="GO" id="GO:0009279">
    <property type="term" value="C:cell outer membrane"/>
    <property type="evidence" value="ECO:0007669"/>
    <property type="project" value="UniProtKB-SubCell"/>
</dbReference>
<organism evidence="8 9">
    <name type="scientific">Aeromonas simiae</name>
    <dbReference type="NCBI Taxonomy" id="218936"/>
    <lineage>
        <taxon>Bacteria</taxon>
        <taxon>Pseudomonadati</taxon>
        <taxon>Pseudomonadota</taxon>
        <taxon>Gammaproteobacteria</taxon>
        <taxon>Aeromonadales</taxon>
        <taxon>Aeromonadaceae</taxon>
        <taxon>Aeromonas</taxon>
    </lineage>
</organism>
<comment type="subcellular location">
    <subcellularLocation>
        <location evidence="1">Cell outer membrane</location>
        <topology evidence="1">Lipid-anchor</topology>
    </subcellularLocation>
</comment>
<keyword evidence="3" id="KW-0472">Membrane</keyword>
<dbReference type="Pfam" id="PF13627">
    <property type="entry name" value="LptM_cons"/>
    <property type="match status" value="1"/>
</dbReference>
<evidence type="ECO:0000313" key="9">
    <source>
        <dbReference type="Proteomes" id="UP000594034"/>
    </source>
</evidence>
<reference evidence="8 9" key="1">
    <citation type="submission" date="2019-05" db="EMBL/GenBank/DDBJ databases">
        <title>OXA-830, a novel chromosomally encoded expanded-spectrum class D beta-lactamase in Aeromonas simiae.</title>
        <authorList>
            <person name="Zhou W."/>
            <person name="Chen Q."/>
        </authorList>
    </citation>
    <scope>NUCLEOTIDE SEQUENCE [LARGE SCALE GENOMIC DNA]</scope>
    <source>
        <strain evidence="8 9">A6</strain>
    </source>
</reference>
<proteinExistence type="predicted"/>
<evidence type="ECO:0000256" key="1">
    <source>
        <dbReference type="ARBA" id="ARBA00004459"/>
    </source>
</evidence>
<dbReference type="Proteomes" id="UP000594034">
    <property type="component" value="Chromosome"/>
</dbReference>
<evidence type="ECO:0000256" key="3">
    <source>
        <dbReference type="ARBA" id="ARBA00023136"/>
    </source>
</evidence>
<dbReference type="AlphaFoldDB" id="A0A5J6WQB8"/>
<dbReference type="KEGG" id="asim:FE240_00150"/>
<evidence type="ECO:0000256" key="5">
    <source>
        <dbReference type="ARBA" id="ARBA00023237"/>
    </source>
</evidence>
<evidence type="ECO:0000256" key="4">
    <source>
        <dbReference type="ARBA" id="ARBA00023139"/>
    </source>
</evidence>
<keyword evidence="9" id="KW-1185">Reference proteome</keyword>
<keyword evidence="2" id="KW-0732">Signal</keyword>
<evidence type="ECO:0000256" key="7">
    <source>
        <dbReference type="SAM" id="MobiDB-lite"/>
    </source>
</evidence>
<gene>
    <name evidence="8" type="ORF">FE240_00150</name>
</gene>
<dbReference type="RefSeq" id="WP_193002898.1">
    <property type="nucleotide sequence ID" value="NZ_CP040449.1"/>
</dbReference>
<protein>
    <recommendedName>
        <fullName evidence="10">Lipoprotein</fullName>
    </recommendedName>
</protein>
<feature type="region of interest" description="Disordered" evidence="7">
    <location>
        <begin position="27"/>
        <end position="60"/>
    </location>
</feature>
<accession>A0A5J6WQB8</accession>
<sequence>MTIQLAKGLVAALFCLGLTACGLKGPLYMPPVEQPKAEQPSAPQEPPATTEQTAPGTEQH</sequence>
<keyword evidence="5" id="KW-0998">Cell outer membrane</keyword>
<dbReference type="EMBL" id="CP040449">
    <property type="protein sequence ID" value="QFI53266.1"/>
    <property type="molecule type" value="Genomic_DNA"/>
</dbReference>
<evidence type="ECO:0000256" key="6">
    <source>
        <dbReference type="ARBA" id="ARBA00023288"/>
    </source>
</evidence>